<feature type="region of interest" description="Disordered" evidence="1">
    <location>
        <begin position="1"/>
        <end position="37"/>
    </location>
</feature>
<dbReference type="EMBL" id="GGEC01038940">
    <property type="protein sequence ID" value="MBX19424.1"/>
    <property type="molecule type" value="Transcribed_RNA"/>
</dbReference>
<accession>A0A2P2LN81</accession>
<feature type="compositionally biased region" description="Polar residues" evidence="1">
    <location>
        <begin position="18"/>
        <end position="31"/>
    </location>
</feature>
<sequence>MKLGLQPKSLSLRGLEATPSSMMTNQMSSWQQHKELE</sequence>
<organism evidence="2">
    <name type="scientific">Rhizophora mucronata</name>
    <name type="common">Asiatic mangrove</name>
    <dbReference type="NCBI Taxonomy" id="61149"/>
    <lineage>
        <taxon>Eukaryota</taxon>
        <taxon>Viridiplantae</taxon>
        <taxon>Streptophyta</taxon>
        <taxon>Embryophyta</taxon>
        <taxon>Tracheophyta</taxon>
        <taxon>Spermatophyta</taxon>
        <taxon>Magnoliopsida</taxon>
        <taxon>eudicotyledons</taxon>
        <taxon>Gunneridae</taxon>
        <taxon>Pentapetalae</taxon>
        <taxon>rosids</taxon>
        <taxon>fabids</taxon>
        <taxon>Malpighiales</taxon>
        <taxon>Rhizophoraceae</taxon>
        <taxon>Rhizophora</taxon>
    </lineage>
</organism>
<proteinExistence type="predicted"/>
<reference evidence="2" key="1">
    <citation type="submission" date="2018-02" db="EMBL/GenBank/DDBJ databases">
        <title>Rhizophora mucronata_Transcriptome.</title>
        <authorList>
            <person name="Meera S.P."/>
            <person name="Sreeshan A."/>
            <person name="Augustine A."/>
        </authorList>
    </citation>
    <scope>NUCLEOTIDE SEQUENCE</scope>
    <source>
        <tissue evidence="2">Leaf</tissue>
    </source>
</reference>
<evidence type="ECO:0000313" key="2">
    <source>
        <dbReference type="EMBL" id="MBX19424.1"/>
    </source>
</evidence>
<evidence type="ECO:0000256" key="1">
    <source>
        <dbReference type="SAM" id="MobiDB-lite"/>
    </source>
</evidence>
<name>A0A2P2LN81_RHIMU</name>
<dbReference type="AlphaFoldDB" id="A0A2P2LN81"/>
<protein>
    <submittedName>
        <fullName evidence="2">Uncharacterized protein</fullName>
    </submittedName>
</protein>